<dbReference type="InterPro" id="IPR036291">
    <property type="entry name" value="NAD(P)-bd_dom_sf"/>
</dbReference>
<dbReference type="Gene3D" id="3.40.50.720">
    <property type="entry name" value="NAD(P)-binding Rossmann-like Domain"/>
    <property type="match status" value="1"/>
</dbReference>
<comment type="caution">
    <text evidence="3">The sequence shown here is derived from an EMBL/GenBank/DDBJ whole genome shotgun (WGS) entry which is preliminary data.</text>
</comment>
<dbReference type="PANTHER" id="PTHR30388">
    <property type="entry name" value="ALDEHYDE OXIDOREDUCTASE MOLYBDENUM COFACTOR ASSEMBLY PROTEIN"/>
    <property type="match status" value="1"/>
</dbReference>
<dbReference type="SUPFAM" id="SSF51735">
    <property type="entry name" value="NAD(P)-binding Rossmann-fold domains"/>
    <property type="match status" value="1"/>
</dbReference>
<evidence type="ECO:0000313" key="4">
    <source>
        <dbReference type="Proteomes" id="UP000319619"/>
    </source>
</evidence>
<dbReference type="Pfam" id="PF02625">
    <property type="entry name" value="XdhC_CoxI"/>
    <property type="match status" value="1"/>
</dbReference>
<dbReference type="Proteomes" id="UP000319619">
    <property type="component" value="Unassembled WGS sequence"/>
</dbReference>
<reference evidence="3 4" key="1">
    <citation type="submission" date="2017-06" db="EMBL/GenBank/DDBJ databases">
        <title>Novel microbial phyla capable of carbon fixation and sulfur reduction in deep-sea sediments.</title>
        <authorList>
            <person name="Huang J."/>
            <person name="Baker B."/>
            <person name="Wang Y."/>
        </authorList>
    </citation>
    <scope>NUCLEOTIDE SEQUENCE [LARGE SCALE GENOMIC DNA]</scope>
    <source>
        <strain evidence="3">B3_LCP</strain>
    </source>
</reference>
<dbReference type="EMBL" id="NJBN01000002">
    <property type="protein sequence ID" value="TKJ41812.1"/>
    <property type="molecule type" value="Genomic_DNA"/>
</dbReference>
<feature type="domain" description="XdhC Rossmann" evidence="2">
    <location>
        <begin position="114"/>
        <end position="256"/>
    </location>
</feature>
<dbReference type="InterPro" id="IPR003777">
    <property type="entry name" value="XdhC_CoxI"/>
</dbReference>
<evidence type="ECO:0000259" key="1">
    <source>
        <dbReference type="Pfam" id="PF02625"/>
    </source>
</evidence>
<accession>A0A532V3W7</accession>
<gene>
    <name evidence="3" type="ORF">CEE37_04385</name>
</gene>
<name>A0A532V3W7_UNCL8</name>
<evidence type="ECO:0000259" key="2">
    <source>
        <dbReference type="Pfam" id="PF13478"/>
    </source>
</evidence>
<dbReference type="AlphaFoldDB" id="A0A532V3W7"/>
<sequence length="264" mass="28914">MDTEINKLDVWKELTEIEKAGISSALVTVIATKGSTPREVGAKMIVFADGRTSGTVGGSAVEVLIIKDAVDAIKEGKAHKVEYKLHQEDEDSTGMLCGGVMEFFIEPLKRVPRLYIFGGGHVGLALAKLVTELGYPYTVLDDRAEFASDERFPHADERISGPYDELTDNLELIEPAYIVIVTAGHDSDLKVLRGVLGKKYHYLGMICSKKKKVEVFKILEDEGFSKGELEKVHAPIGLKIGGRSPAEIAVSIMAEVMQVFYQAK</sequence>
<dbReference type="Pfam" id="PF13478">
    <property type="entry name" value="XdhC_C"/>
    <property type="match status" value="1"/>
</dbReference>
<dbReference type="PANTHER" id="PTHR30388:SF6">
    <property type="entry name" value="XANTHINE DEHYDROGENASE SUBUNIT A-RELATED"/>
    <property type="match status" value="1"/>
</dbReference>
<dbReference type="InterPro" id="IPR027051">
    <property type="entry name" value="XdhC_Rossmann_dom"/>
</dbReference>
<proteinExistence type="predicted"/>
<protein>
    <submittedName>
        <fullName evidence="3">Xanthine dehydrogenase</fullName>
    </submittedName>
</protein>
<organism evidence="3 4">
    <name type="scientific">candidate division LCP-89 bacterium B3_LCP</name>
    <dbReference type="NCBI Taxonomy" id="2012998"/>
    <lineage>
        <taxon>Bacteria</taxon>
        <taxon>Pseudomonadati</taxon>
        <taxon>Bacteria division LCP-89</taxon>
    </lineage>
</organism>
<dbReference type="InterPro" id="IPR052698">
    <property type="entry name" value="MoCofactor_Util/Proc"/>
</dbReference>
<evidence type="ECO:0000313" key="3">
    <source>
        <dbReference type="EMBL" id="TKJ41812.1"/>
    </source>
</evidence>
<feature type="domain" description="XdhC- CoxI" evidence="1">
    <location>
        <begin position="20"/>
        <end position="83"/>
    </location>
</feature>